<proteinExistence type="predicted"/>
<dbReference type="AlphaFoldDB" id="A0A1T5J8X8"/>
<reference evidence="2 3" key="1">
    <citation type="submission" date="2017-02" db="EMBL/GenBank/DDBJ databases">
        <authorList>
            <person name="Peterson S.W."/>
        </authorList>
    </citation>
    <scope>NUCLEOTIDE SEQUENCE [LARGE SCALE GENOMIC DNA]</scope>
    <source>
        <strain evidence="2 3">DSM 21481</strain>
    </source>
</reference>
<gene>
    <name evidence="2" type="ORF">SAMN04324258_1135</name>
</gene>
<dbReference type="Gene3D" id="3.40.1000.10">
    <property type="entry name" value="Mog1/PsbP, alpha/beta/alpha sandwich"/>
    <property type="match status" value="1"/>
</dbReference>
<keyword evidence="1" id="KW-0732">Signal</keyword>
<dbReference type="Proteomes" id="UP000189777">
    <property type="component" value="Unassembled WGS sequence"/>
</dbReference>
<evidence type="ECO:0000256" key="1">
    <source>
        <dbReference type="ARBA" id="ARBA00022729"/>
    </source>
</evidence>
<dbReference type="OrthoDB" id="5146554at2"/>
<name>A0A1T5J8X8_9MICO</name>
<organism evidence="2 3">
    <name type="scientific">Krasilnikoviella flava</name>
    <dbReference type="NCBI Taxonomy" id="526729"/>
    <lineage>
        <taxon>Bacteria</taxon>
        <taxon>Bacillati</taxon>
        <taxon>Actinomycetota</taxon>
        <taxon>Actinomycetes</taxon>
        <taxon>Micrococcales</taxon>
        <taxon>Promicromonosporaceae</taxon>
        <taxon>Krasilnikoviella</taxon>
    </lineage>
</organism>
<dbReference type="InterPro" id="IPR016123">
    <property type="entry name" value="Mog1/PsbP_a/b/a-sand"/>
</dbReference>
<accession>A0A1T5J8X8</accession>
<evidence type="ECO:0000313" key="2">
    <source>
        <dbReference type="EMBL" id="SKC47722.1"/>
    </source>
</evidence>
<evidence type="ECO:0008006" key="4">
    <source>
        <dbReference type="Google" id="ProtNLM"/>
    </source>
</evidence>
<keyword evidence="3" id="KW-1185">Reference proteome</keyword>
<dbReference type="RefSeq" id="WP_079572318.1">
    <property type="nucleotide sequence ID" value="NZ_FUZQ01000002.1"/>
</dbReference>
<evidence type="ECO:0000313" key="3">
    <source>
        <dbReference type="Proteomes" id="UP000189777"/>
    </source>
</evidence>
<dbReference type="Pfam" id="PF10738">
    <property type="entry name" value="Lpp-LpqN"/>
    <property type="match status" value="1"/>
</dbReference>
<dbReference type="SUPFAM" id="SSF55724">
    <property type="entry name" value="Mog1p/PsbP-like"/>
    <property type="match status" value="1"/>
</dbReference>
<protein>
    <recommendedName>
        <fullName evidence="4">Lipoprotein LpqN</fullName>
    </recommendedName>
</protein>
<dbReference type="STRING" id="526729.SAMN04324258_1135"/>
<sequence length="158" mass="17143">MSTVTYPSGTFPGFPEVTMDCPEGWVPHQVPAAQLAIVQERPEGEFRPNVVVVMQRLAPEQTFENVVKQAVERFEATPGYEEVGRTETTMSGFTAVRIEGAWATEQTGTIAQALRLAVIEHDGVRDVVEVTGTCAGPQATEVWAVVRAIQDSVTLAGR</sequence>
<dbReference type="InterPro" id="IPR019674">
    <property type="entry name" value="Lipoprotein_LpqN/LpqT-like"/>
</dbReference>
<dbReference type="EMBL" id="FUZQ01000002">
    <property type="protein sequence ID" value="SKC47722.1"/>
    <property type="molecule type" value="Genomic_DNA"/>
</dbReference>